<dbReference type="InterPro" id="IPR022192">
    <property type="entry name" value="SUV3_C"/>
</dbReference>
<comment type="cofactor">
    <cofactor evidence="1">
        <name>Mn(2+)</name>
        <dbReference type="ChEBI" id="CHEBI:29035"/>
    </cofactor>
</comment>
<evidence type="ECO:0000256" key="9">
    <source>
        <dbReference type="ARBA" id="ARBA00022857"/>
    </source>
</evidence>
<dbReference type="CDD" id="cd17913">
    <property type="entry name" value="DEXQc_Suv3"/>
    <property type="match status" value="1"/>
</dbReference>
<feature type="region of interest" description="Disordered" evidence="13">
    <location>
        <begin position="960"/>
        <end position="988"/>
    </location>
</feature>
<dbReference type="Pfam" id="PF22527">
    <property type="entry name" value="DEXQc_Suv3"/>
    <property type="match status" value="1"/>
</dbReference>
<comment type="subcellular location">
    <subcellularLocation>
        <location evidence="3">Mitochondrion</location>
    </subcellularLocation>
</comment>
<protein>
    <recommendedName>
        <fullName evidence="4">RNA helicase</fullName>
        <ecNumber evidence="4">3.6.4.13</ecNumber>
    </recommendedName>
</protein>
<dbReference type="FunFam" id="3.40.50.300:FF:000269">
    <property type="entry name" value="ATP-dependent RNA helicase SUPV3L1, mitochondrial"/>
    <property type="match status" value="1"/>
</dbReference>
<reference evidence="17" key="1">
    <citation type="submission" date="2020-06" db="EMBL/GenBank/DDBJ databases">
        <title>A chromosome-scale genome assembly of Talaromyces rugulosus W13939.</title>
        <authorList>
            <person name="Wang B."/>
            <person name="Guo L."/>
            <person name="Ye K."/>
            <person name="Wang L."/>
        </authorList>
    </citation>
    <scope>NUCLEOTIDE SEQUENCE [LARGE SCALE GENOMIC DNA]</scope>
    <source>
        <strain evidence="17">W13939</strain>
    </source>
</reference>
<keyword evidence="9" id="KW-0521">NADP</keyword>
<comment type="catalytic activity">
    <reaction evidence="12">
        <text>ATP + H2O = ADP + phosphate + H(+)</text>
        <dbReference type="Rhea" id="RHEA:13065"/>
        <dbReference type="ChEBI" id="CHEBI:15377"/>
        <dbReference type="ChEBI" id="CHEBI:15378"/>
        <dbReference type="ChEBI" id="CHEBI:30616"/>
        <dbReference type="ChEBI" id="CHEBI:43474"/>
        <dbReference type="ChEBI" id="CHEBI:456216"/>
        <dbReference type="EC" id="3.6.4.13"/>
    </reaction>
</comment>
<keyword evidence="5" id="KW-0547">Nucleotide-binding</keyword>
<evidence type="ECO:0000313" key="17">
    <source>
        <dbReference type="Proteomes" id="UP000509510"/>
    </source>
</evidence>
<feature type="transmembrane region" description="Helical" evidence="14">
    <location>
        <begin position="760"/>
        <end position="784"/>
    </location>
</feature>
<feature type="region of interest" description="Disordered" evidence="13">
    <location>
        <begin position="1133"/>
        <end position="1193"/>
    </location>
</feature>
<dbReference type="InterPro" id="IPR041082">
    <property type="entry name" value="Suv3_C_1"/>
</dbReference>
<dbReference type="InterPro" id="IPR044774">
    <property type="entry name" value="Suv3_DEXQc"/>
</dbReference>
<keyword evidence="14" id="KW-1133">Transmembrane helix</keyword>
<dbReference type="InterPro" id="IPR027417">
    <property type="entry name" value="P-loop_NTPase"/>
</dbReference>
<dbReference type="RefSeq" id="XP_035345388.1">
    <property type="nucleotide sequence ID" value="XM_035489495.1"/>
</dbReference>
<dbReference type="Proteomes" id="UP000509510">
    <property type="component" value="Chromosome III"/>
</dbReference>
<evidence type="ECO:0000256" key="4">
    <source>
        <dbReference type="ARBA" id="ARBA00012552"/>
    </source>
</evidence>
<keyword evidence="6" id="KW-0378">Hydrolase</keyword>
<evidence type="ECO:0000256" key="10">
    <source>
        <dbReference type="ARBA" id="ARBA00022946"/>
    </source>
</evidence>
<gene>
    <name evidence="16" type="ORF">TRUGW13939_06342</name>
</gene>
<keyword evidence="14" id="KW-0472">Membrane</keyword>
<dbReference type="FunFam" id="3.40.50.300:FF:000957">
    <property type="entry name" value="ATP-dependent RNA helicase SUV3L, mitochondrial"/>
    <property type="match status" value="1"/>
</dbReference>
<dbReference type="Gene3D" id="3.40.50.720">
    <property type="entry name" value="NAD(P)-binding Rossmann-like Domain"/>
    <property type="match status" value="1"/>
</dbReference>
<keyword evidence="7" id="KW-0347">Helicase</keyword>
<dbReference type="SUPFAM" id="SSF51735">
    <property type="entry name" value="NAD(P)-binding Rossmann-fold domains"/>
    <property type="match status" value="1"/>
</dbReference>
<organism evidence="16 17">
    <name type="scientific">Talaromyces rugulosus</name>
    <name type="common">Penicillium rugulosum</name>
    <dbReference type="NCBI Taxonomy" id="121627"/>
    <lineage>
        <taxon>Eukaryota</taxon>
        <taxon>Fungi</taxon>
        <taxon>Dikarya</taxon>
        <taxon>Ascomycota</taxon>
        <taxon>Pezizomycotina</taxon>
        <taxon>Eurotiomycetes</taxon>
        <taxon>Eurotiomycetidae</taxon>
        <taxon>Eurotiales</taxon>
        <taxon>Trichocomaceae</taxon>
        <taxon>Talaromyces</taxon>
        <taxon>Talaromyces sect. Islandici</taxon>
    </lineage>
</organism>
<dbReference type="PROSITE" id="PS51194">
    <property type="entry name" value="HELICASE_CTER"/>
    <property type="match status" value="1"/>
</dbReference>
<dbReference type="Gene3D" id="1.20.272.40">
    <property type="match status" value="1"/>
</dbReference>
<evidence type="ECO:0000256" key="8">
    <source>
        <dbReference type="ARBA" id="ARBA00022840"/>
    </source>
</evidence>
<dbReference type="InterPro" id="IPR001650">
    <property type="entry name" value="Helicase_C-like"/>
</dbReference>
<evidence type="ECO:0000256" key="1">
    <source>
        <dbReference type="ARBA" id="ARBA00001936"/>
    </source>
</evidence>
<feature type="domain" description="Helicase C-terminal" evidence="15">
    <location>
        <begin position="331"/>
        <end position="498"/>
    </location>
</feature>
<dbReference type="GeneID" id="55993837"/>
<keyword evidence="10" id="KW-0809">Transit peptide</keyword>
<dbReference type="GO" id="GO:0016787">
    <property type="term" value="F:hydrolase activity"/>
    <property type="evidence" value="ECO:0007669"/>
    <property type="project" value="UniProtKB-KW"/>
</dbReference>
<dbReference type="GO" id="GO:0003724">
    <property type="term" value="F:RNA helicase activity"/>
    <property type="evidence" value="ECO:0007669"/>
    <property type="project" value="UniProtKB-EC"/>
</dbReference>
<keyword evidence="11" id="KW-0496">Mitochondrion</keyword>
<dbReference type="AlphaFoldDB" id="A0A7H8QYM0"/>
<dbReference type="PANTHER" id="PTHR12131">
    <property type="entry name" value="ATP-DEPENDENT RNA AND DNA HELICASE"/>
    <property type="match status" value="1"/>
</dbReference>
<evidence type="ECO:0000256" key="11">
    <source>
        <dbReference type="ARBA" id="ARBA00023128"/>
    </source>
</evidence>
<dbReference type="PANTHER" id="PTHR12131:SF1">
    <property type="entry name" value="ATP-DEPENDENT RNA HELICASE SUPV3L1, MITOCHONDRIAL-RELATED"/>
    <property type="match status" value="1"/>
</dbReference>
<comment type="cofactor">
    <cofactor evidence="2">
        <name>Mg(2+)</name>
        <dbReference type="ChEBI" id="CHEBI:18420"/>
    </cofactor>
</comment>
<feature type="non-terminal residue" evidence="16">
    <location>
        <position position="1"/>
    </location>
</feature>
<feature type="compositionally biased region" description="Low complexity" evidence="13">
    <location>
        <begin position="1158"/>
        <end position="1185"/>
    </location>
</feature>
<feature type="region of interest" description="Disordered" evidence="13">
    <location>
        <begin position="720"/>
        <end position="739"/>
    </location>
</feature>
<dbReference type="GO" id="GO:0045025">
    <property type="term" value="C:mitochondrial degradosome"/>
    <property type="evidence" value="ECO:0007669"/>
    <property type="project" value="TreeGrafter"/>
</dbReference>
<dbReference type="Pfam" id="PF00271">
    <property type="entry name" value="Helicase_C"/>
    <property type="match status" value="1"/>
</dbReference>
<evidence type="ECO:0000313" key="16">
    <source>
        <dbReference type="EMBL" id="QKX59210.1"/>
    </source>
</evidence>
<proteinExistence type="predicted"/>
<dbReference type="Pfam" id="PF00106">
    <property type="entry name" value="adh_short"/>
    <property type="match status" value="1"/>
</dbReference>
<feature type="transmembrane region" description="Helical" evidence="14">
    <location>
        <begin position="1040"/>
        <end position="1062"/>
    </location>
</feature>
<dbReference type="Gene3D" id="3.40.50.300">
    <property type="entry name" value="P-loop containing nucleotide triphosphate hydrolases"/>
    <property type="match status" value="2"/>
</dbReference>
<dbReference type="SMART" id="SM00490">
    <property type="entry name" value="HELICc"/>
    <property type="match status" value="1"/>
</dbReference>
<dbReference type="Gene3D" id="1.20.58.1080">
    <property type="match status" value="1"/>
</dbReference>
<dbReference type="KEGG" id="trg:TRUGW13939_06342"/>
<dbReference type="EC" id="3.6.4.13" evidence="4"/>
<dbReference type="GO" id="GO:0005524">
    <property type="term" value="F:ATP binding"/>
    <property type="evidence" value="ECO:0007669"/>
    <property type="project" value="UniProtKB-KW"/>
</dbReference>
<dbReference type="InterPro" id="IPR036291">
    <property type="entry name" value="NAD(P)-bd_dom_sf"/>
</dbReference>
<accession>A0A7H8QYM0</accession>
<evidence type="ECO:0000256" key="2">
    <source>
        <dbReference type="ARBA" id="ARBA00001946"/>
    </source>
</evidence>
<sequence length="1193" mass="133166">GLAMRLRTLQGAQCLFCSVRPRLTTVSGVREFASTSVLARKPGRGKPKGSRAPEGEWVKRKEAQFPIVVEHALNEYGKNIDVTDSGFDKWTAFARRVNHAARLRLGPEKSDLLTLKVTLFDAFRTGGQAGVLREIRTLQQNEDLTAKYESPNVVEQKKVADLRYPAEWYPHARAKRRTIHLHVGPTNSGKTYRALKRLEGAQRGFYAGPLRLLAQEVYARFTAEGISCALITGDEVRIPDTAPRILSNTVEMVNLNQEFEVGVIDEIQMIADSDRGWAWTRAFMGTRVQELHVCGEARTVPLIKELVALTGDDLKIHRYERLNPLKAEDTSLRNDFRKLRKGDCLVSFSRIGIHALKSEIEKVTGKRAAIIYGGLPAEIRTQQASLFNDPDNDYDFLVASDAIGMGLNLKCRRIIFQTLIKRGTMGLHRLTIPEIKQIGGRAGRYLAANEKVSDVKSKGANIGLVTSLEDVDLPYIREALDYEPPPIRAAGVLPNDTIFQRIARYFPYDVSFKFLINRIMTMVEVHPLFFLCKTRSQLEIAGVLDKCHDLSIDDRLIFMAAPISERDSILVNAAKGFVRCVATNTCGRLLDIPELNLHVLEAPVSGSKDYMTELESLHKSLILYLWLSYRTGGIFTDRTLATHVKEMVEERMMRALAEFSSNKKLRIAASARQKIKMEQQEAEQKRMLADAGLAPADMGGEDAVLSQDGLESEGLQTAAVAHHRRPRPPINLHPTRQEQARKQNMPIPIIYHGVAEGISAIPYVFTILKAAAVVTVVALLKYFFGGARNTSVRLMHSKVVMVTGGTSGIGAAVVYDLASRGAQIILLTQHAPTDLFLVDCIEDLRHSTGNELIYAEQVDLTSLHSIRTFATKWVDNAPPRRLDMIILCANTLKPSGGNLPRITPDGLDEEWQVNYLANFHLLSILSPAIRAQPPDRDVRVIFSTCSSYIGGTIDLERTEGALSNGKKSTKRATSKASASEKKKKKSPSSIYGMTKLSLMIFAQAFQKHLSAYKRPDQQPMNARVLVVDPGFSRTPGTRRWITGGSLWGLFLYLITWPFWWLVLKSPQQGAQTFLYAAMEAQYGRREAKGGWLLKECREIEYLRNEVKDEQLAKQLWEFSEVQIQEKEKEAATKRALAKKEQEEAKKKETETTKENKADTTAATSKNSSTSSSATSSSGKTQTAGSRRNKKANK</sequence>
<evidence type="ECO:0000256" key="6">
    <source>
        <dbReference type="ARBA" id="ARBA00022801"/>
    </source>
</evidence>
<evidence type="ECO:0000259" key="15">
    <source>
        <dbReference type="PROSITE" id="PS51194"/>
    </source>
</evidence>
<dbReference type="SUPFAM" id="SSF52540">
    <property type="entry name" value="P-loop containing nucleoside triphosphate hydrolases"/>
    <property type="match status" value="1"/>
</dbReference>
<evidence type="ECO:0000256" key="3">
    <source>
        <dbReference type="ARBA" id="ARBA00004173"/>
    </source>
</evidence>
<dbReference type="EMBL" id="CP055900">
    <property type="protein sequence ID" value="QKX59210.1"/>
    <property type="molecule type" value="Genomic_DNA"/>
</dbReference>
<keyword evidence="17" id="KW-1185">Reference proteome</keyword>
<feature type="compositionally biased region" description="Basic and acidic residues" evidence="13">
    <location>
        <begin position="1133"/>
        <end position="1157"/>
    </location>
</feature>
<evidence type="ECO:0000256" key="7">
    <source>
        <dbReference type="ARBA" id="ARBA00022806"/>
    </source>
</evidence>
<dbReference type="InterPro" id="IPR002347">
    <property type="entry name" value="SDR_fam"/>
</dbReference>
<dbReference type="Pfam" id="PF18147">
    <property type="entry name" value="Suv3_C_1"/>
    <property type="match status" value="1"/>
</dbReference>
<dbReference type="InterPro" id="IPR050699">
    <property type="entry name" value="RNA-DNA_Helicase"/>
</dbReference>
<keyword evidence="8" id="KW-0067">ATP-binding</keyword>
<evidence type="ECO:0000256" key="5">
    <source>
        <dbReference type="ARBA" id="ARBA00022741"/>
    </source>
</evidence>
<keyword evidence="14" id="KW-0812">Transmembrane</keyword>
<dbReference type="OrthoDB" id="6692397at2759"/>
<dbReference type="CDD" id="cd18805">
    <property type="entry name" value="SF2_C_suv3"/>
    <property type="match status" value="1"/>
</dbReference>
<dbReference type="InterPro" id="IPR055206">
    <property type="entry name" value="DEXQc_SUV3"/>
</dbReference>
<dbReference type="GO" id="GO:0000965">
    <property type="term" value="P:mitochondrial RNA 3'-end processing"/>
    <property type="evidence" value="ECO:0007669"/>
    <property type="project" value="TreeGrafter"/>
</dbReference>
<evidence type="ECO:0000256" key="13">
    <source>
        <dbReference type="SAM" id="MobiDB-lite"/>
    </source>
</evidence>
<evidence type="ECO:0000256" key="12">
    <source>
        <dbReference type="ARBA" id="ARBA00047984"/>
    </source>
</evidence>
<name>A0A7H8QYM0_TALRU</name>
<dbReference type="Pfam" id="PF12513">
    <property type="entry name" value="SUV3_C"/>
    <property type="match status" value="1"/>
</dbReference>
<evidence type="ECO:0000256" key="14">
    <source>
        <dbReference type="SAM" id="Phobius"/>
    </source>
</evidence>
<dbReference type="InterPro" id="IPR020904">
    <property type="entry name" value="Sc_DH/Rdtase_CS"/>
</dbReference>
<dbReference type="PROSITE" id="PS00061">
    <property type="entry name" value="ADH_SHORT"/>
    <property type="match status" value="1"/>
</dbReference>